<organism evidence="1 2">
    <name type="scientific">Scleroderma citrinum Foug A</name>
    <dbReference type="NCBI Taxonomy" id="1036808"/>
    <lineage>
        <taxon>Eukaryota</taxon>
        <taxon>Fungi</taxon>
        <taxon>Dikarya</taxon>
        <taxon>Basidiomycota</taxon>
        <taxon>Agaricomycotina</taxon>
        <taxon>Agaricomycetes</taxon>
        <taxon>Agaricomycetidae</taxon>
        <taxon>Boletales</taxon>
        <taxon>Sclerodermatineae</taxon>
        <taxon>Sclerodermataceae</taxon>
        <taxon>Scleroderma</taxon>
    </lineage>
</organism>
<dbReference type="HOGENOM" id="CLU_1750771_0_0_1"/>
<gene>
    <name evidence="1" type="ORF">SCLCIDRAFT_920752</name>
</gene>
<sequence length="149" mass="17351">MHIRTMYIHVDAPWVRDLECLGGGDATGHQYLSRYLQLYRVEVETSLIEECCRWLKVQGRRRASWFRNRSPLSFTHSHPMHKTYASQTSFISSPKRFRFSATNDKNTSTHTIHCVIVHFRRADGLDFFLPGCIYLLKRNCCPALLGSND</sequence>
<evidence type="ECO:0000313" key="1">
    <source>
        <dbReference type="EMBL" id="KIM61027.1"/>
    </source>
</evidence>
<evidence type="ECO:0000313" key="2">
    <source>
        <dbReference type="Proteomes" id="UP000053989"/>
    </source>
</evidence>
<keyword evidence="2" id="KW-1185">Reference proteome</keyword>
<name>A0A0C3A844_9AGAM</name>
<dbReference type="InParanoid" id="A0A0C3A844"/>
<accession>A0A0C3A844</accession>
<protein>
    <submittedName>
        <fullName evidence="1">Uncharacterized protein</fullName>
    </submittedName>
</protein>
<reference evidence="2" key="2">
    <citation type="submission" date="2015-01" db="EMBL/GenBank/DDBJ databases">
        <title>Evolutionary Origins and Diversification of the Mycorrhizal Mutualists.</title>
        <authorList>
            <consortium name="DOE Joint Genome Institute"/>
            <consortium name="Mycorrhizal Genomics Consortium"/>
            <person name="Kohler A."/>
            <person name="Kuo A."/>
            <person name="Nagy L.G."/>
            <person name="Floudas D."/>
            <person name="Copeland A."/>
            <person name="Barry K.W."/>
            <person name="Cichocki N."/>
            <person name="Veneault-Fourrey C."/>
            <person name="LaButti K."/>
            <person name="Lindquist E.A."/>
            <person name="Lipzen A."/>
            <person name="Lundell T."/>
            <person name="Morin E."/>
            <person name="Murat C."/>
            <person name="Riley R."/>
            <person name="Ohm R."/>
            <person name="Sun H."/>
            <person name="Tunlid A."/>
            <person name="Henrissat B."/>
            <person name="Grigoriev I.V."/>
            <person name="Hibbett D.S."/>
            <person name="Martin F."/>
        </authorList>
    </citation>
    <scope>NUCLEOTIDE SEQUENCE [LARGE SCALE GENOMIC DNA]</scope>
    <source>
        <strain evidence="2">Foug A</strain>
    </source>
</reference>
<dbReference type="EMBL" id="KN822056">
    <property type="protein sequence ID" value="KIM61027.1"/>
    <property type="molecule type" value="Genomic_DNA"/>
</dbReference>
<proteinExistence type="predicted"/>
<dbReference type="AlphaFoldDB" id="A0A0C3A844"/>
<dbReference type="Proteomes" id="UP000053989">
    <property type="component" value="Unassembled WGS sequence"/>
</dbReference>
<reference evidence="1 2" key="1">
    <citation type="submission" date="2014-04" db="EMBL/GenBank/DDBJ databases">
        <authorList>
            <consortium name="DOE Joint Genome Institute"/>
            <person name="Kuo A."/>
            <person name="Kohler A."/>
            <person name="Nagy L.G."/>
            <person name="Floudas D."/>
            <person name="Copeland A."/>
            <person name="Barry K.W."/>
            <person name="Cichocki N."/>
            <person name="Veneault-Fourrey C."/>
            <person name="LaButti K."/>
            <person name="Lindquist E.A."/>
            <person name="Lipzen A."/>
            <person name="Lundell T."/>
            <person name="Morin E."/>
            <person name="Murat C."/>
            <person name="Sun H."/>
            <person name="Tunlid A."/>
            <person name="Henrissat B."/>
            <person name="Grigoriev I.V."/>
            <person name="Hibbett D.S."/>
            <person name="Martin F."/>
            <person name="Nordberg H.P."/>
            <person name="Cantor M.N."/>
            <person name="Hua S.X."/>
        </authorList>
    </citation>
    <scope>NUCLEOTIDE SEQUENCE [LARGE SCALE GENOMIC DNA]</scope>
    <source>
        <strain evidence="1 2">Foug A</strain>
    </source>
</reference>